<protein>
    <recommendedName>
        <fullName evidence="3">Major facilitator superfamily (MFS) profile domain-containing protein</fullName>
    </recommendedName>
</protein>
<organism evidence="2">
    <name type="scientific">marine sediment metagenome</name>
    <dbReference type="NCBI Taxonomy" id="412755"/>
    <lineage>
        <taxon>unclassified sequences</taxon>
        <taxon>metagenomes</taxon>
        <taxon>ecological metagenomes</taxon>
    </lineage>
</organism>
<keyword evidence="1" id="KW-0812">Transmembrane</keyword>
<feature type="non-terminal residue" evidence="2">
    <location>
        <position position="285"/>
    </location>
</feature>
<gene>
    <name evidence="2" type="ORF">S01H1_25275</name>
</gene>
<feature type="transmembrane region" description="Helical" evidence="1">
    <location>
        <begin position="85"/>
        <end position="112"/>
    </location>
</feature>
<evidence type="ECO:0008006" key="3">
    <source>
        <dbReference type="Google" id="ProtNLM"/>
    </source>
</evidence>
<accession>X0T571</accession>
<feature type="transmembrane region" description="Helical" evidence="1">
    <location>
        <begin position="133"/>
        <end position="151"/>
    </location>
</feature>
<dbReference type="Gene3D" id="1.20.1250.20">
    <property type="entry name" value="MFS general substrate transporter like domains"/>
    <property type="match status" value="2"/>
</dbReference>
<name>X0T571_9ZZZZ</name>
<feature type="transmembrane region" description="Helical" evidence="1">
    <location>
        <begin position="24"/>
        <end position="46"/>
    </location>
</feature>
<dbReference type="PANTHER" id="PTHR23526">
    <property type="entry name" value="INTEGRAL MEMBRANE TRANSPORT PROTEIN-RELATED"/>
    <property type="match status" value="1"/>
</dbReference>
<feature type="transmembrane region" description="Helical" evidence="1">
    <location>
        <begin position="223"/>
        <end position="243"/>
    </location>
</feature>
<dbReference type="AlphaFoldDB" id="X0T571"/>
<proteinExistence type="predicted"/>
<evidence type="ECO:0000313" key="2">
    <source>
        <dbReference type="EMBL" id="GAF88369.1"/>
    </source>
</evidence>
<reference evidence="2" key="1">
    <citation type="journal article" date="2014" name="Front. Microbiol.">
        <title>High frequency of phylogenetically diverse reductive dehalogenase-homologous genes in deep subseafloor sedimentary metagenomes.</title>
        <authorList>
            <person name="Kawai M."/>
            <person name="Futagami T."/>
            <person name="Toyoda A."/>
            <person name="Takaki Y."/>
            <person name="Nishi S."/>
            <person name="Hori S."/>
            <person name="Arai W."/>
            <person name="Tsubouchi T."/>
            <person name="Morono Y."/>
            <person name="Uchiyama I."/>
            <person name="Ito T."/>
            <person name="Fujiyama A."/>
            <person name="Inagaki F."/>
            <person name="Takami H."/>
        </authorList>
    </citation>
    <scope>NUCLEOTIDE SEQUENCE</scope>
    <source>
        <strain evidence="2">Expedition CK06-06</strain>
    </source>
</reference>
<dbReference type="EMBL" id="BARS01015245">
    <property type="protein sequence ID" value="GAF88369.1"/>
    <property type="molecule type" value="Genomic_DNA"/>
</dbReference>
<dbReference type="InterPro" id="IPR036259">
    <property type="entry name" value="MFS_trans_sf"/>
</dbReference>
<dbReference type="PANTHER" id="PTHR23526:SF1">
    <property type="entry name" value="MAJOR FACILITATOR SUPERFAMILY MFS_1"/>
    <property type="match status" value="1"/>
</dbReference>
<comment type="caution">
    <text evidence="2">The sequence shown here is derived from an EMBL/GenBank/DDBJ whole genome shotgun (WGS) entry which is preliminary data.</text>
</comment>
<feature type="transmembrane region" description="Helical" evidence="1">
    <location>
        <begin position="249"/>
        <end position="269"/>
    </location>
</feature>
<dbReference type="SUPFAM" id="SSF103473">
    <property type="entry name" value="MFS general substrate transporter"/>
    <property type="match status" value="1"/>
</dbReference>
<dbReference type="InterPro" id="IPR052528">
    <property type="entry name" value="Sugar_transport-like"/>
</dbReference>
<evidence type="ECO:0000256" key="1">
    <source>
        <dbReference type="SAM" id="Phobius"/>
    </source>
</evidence>
<feature type="transmembrane region" description="Helical" evidence="1">
    <location>
        <begin position="163"/>
        <end position="181"/>
    </location>
</feature>
<sequence length="285" mass="31499">IPGARLVAPGTVLPLLILRLSSGLTWLIGLANSILYVVPVLPQLLASRWVDTSKRKGPIWRCCAVVRFIATLGMAWAVLSATSTGYAYALVAFFVWLIVRVLAQGVSSLVFTDIVARSVPTTKRGSVWMWRQLLGLALVVGFSVPVINYMLSEKSPFKFPTNYGLLLVGSALFMGIAWIIFSFTEEPQGKPAGHKLTMAQHLARGMRFLNRDKSYRRLMRVRILLSAAANVSPFFIAFAVQEWHFHDVVAATFLTVQILSQMLGCWIVGHVSDRLGNRKVLVLAA</sequence>
<feature type="transmembrane region" description="Helical" evidence="1">
    <location>
        <begin position="58"/>
        <end position="79"/>
    </location>
</feature>
<keyword evidence="1" id="KW-1133">Transmembrane helix</keyword>
<keyword evidence="1" id="KW-0472">Membrane</keyword>
<feature type="non-terminal residue" evidence="2">
    <location>
        <position position="1"/>
    </location>
</feature>